<comment type="subunit">
    <text evidence="4">Complex I is composed of 45 different subunits.</text>
</comment>
<dbReference type="GO" id="GO:0045271">
    <property type="term" value="C:respiratory chain complex I"/>
    <property type="evidence" value="ECO:0007669"/>
    <property type="project" value="InterPro"/>
</dbReference>
<dbReference type="OrthoDB" id="9900059at2759"/>
<dbReference type="AlphaFoldDB" id="A0A9B0TVX2"/>
<comment type="similarity">
    <text evidence="3">Belongs to the complex I NDUFC1 subunit family.</text>
</comment>
<sequence length="65" mass="7757">MVASEWPFSEVRVQEPPNSKFDWLKVRLTLGSSVFLWVYFIKQYNEDVLEYKTRNGLECTIEILI</sequence>
<evidence type="ECO:0000256" key="10">
    <source>
        <dbReference type="ARBA" id="ARBA00022946"/>
    </source>
</evidence>
<evidence type="ECO:0000256" key="6">
    <source>
        <dbReference type="ARBA" id="ARBA00022448"/>
    </source>
</evidence>
<evidence type="ECO:0000256" key="11">
    <source>
        <dbReference type="ARBA" id="ARBA00022982"/>
    </source>
</evidence>
<comment type="function">
    <text evidence="1">Accessory subunit of the mitochondrial membrane respiratory chain NADH dehydrogenase (Complex I), that is believed not to be involved in catalysis. Complex I functions in the transfer of electrons from NADH to the respiratory chain. The immediate electron acceptor for the enzyme is believed to be ubiquinone.</text>
</comment>
<evidence type="ECO:0000256" key="12">
    <source>
        <dbReference type="ARBA" id="ARBA00022989"/>
    </source>
</evidence>
<evidence type="ECO:0000256" key="7">
    <source>
        <dbReference type="ARBA" id="ARBA00022660"/>
    </source>
</evidence>
<keyword evidence="11" id="KW-0249">Electron transport</keyword>
<keyword evidence="13" id="KW-0496">Mitochondrion</keyword>
<dbReference type="GO" id="GO:0005743">
    <property type="term" value="C:mitochondrial inner membrane"/>
    <property type="evidence" value="ECO:0007669"/>
    <property type="project" value="UniProtKB-SubCell"/>
</dbReference>
<keyword evidence="17" id="KW-1185">Reference proteome</keyword>
<name>A0A9B0TVX2_CHRAS</name>
<accession>A0A9B0TVX2</accession>
<keyword evidence="14" id="KW-0472">Membrane</keyword>
<dbReference type="InterPro" id="IPR026192">
    <property type="entry name" value="NDUFC1"/>
</dbReference>
<evidence type="ECO:0000256" key="16">
    <source>
        <dbReference type="ARBA" id="ARBA00032841"/>
    </source>
</evidence>
<evidence type="ECO:0000256" key="15">
    <source>
        <dbReference type="ARBA" id="ARBA00030166"/>
    </source>
</evidence>
<protein>
    <recommendedName>
        <fullName evidence="5">NADH dehydrogenase [ubiquinone] 1 subunit C1, mitochondrial</fullName>
    </recommendedName>
    <alternativeName>
        <fullName evidence="15">Complex I-KFYI</fullName>
    </alternativeName>
    <alternativeName>
        <fullName evidence="16">NADH-ubiquinone oxidoreductase KFYI subunit</fullName>
    </alternativeName>
</protein>
<keyword evidence="8" id="KW-0812">Transmembrane</keyword>
<evidence type="ECO:0000256" key="2">
    <source>
        <dbReference type="ARBA" id="ARBA00004298"/>
    </source>
</evidence>
<evidence type="ECO:0000313" key="18">
    <source>
        <dbReference type="RefSeq" id="XP_006871362.1"/>
    </source>
</evidence>
<dbReference type="Proteomes" id="UP000504623">
    <property type="component" value="Unplaced"/>
</dbReference>
<dbReference type="PANTHER" id="PTHR17097">
    <property type="entry name" value="NADH-UBIQUINONE OXIDOREDUCTASE KFYI SUBUNIT"/>
    <property type="match status" value="1"/>
</dbReference>
<evidence type="ECO:0000256" key="3">
    <source>
        <dbReference type="ARBA" id="ARBA00008713"/>
    </source>
</evidence>
<proteinExistence type="inferred from homology"/>
<keyword evidence="10" id="KW-0809">Transit peptide</keyword>
<keyword evidence="12" id="KW-1133">Transmembrane helix</keyword>
<dbReference type="PANTHER" id="PTHR17097:SF0">
    <property type="entry name" value="NADH DEHYDROGENASE [UBIQUINONE] 1 SUBUNIT C1, MITOCHONDRIAL"/>
    <property type="match status" value="1"/>
</dbReference>
<keyword evidence="9" id="KW-0999">Mitochondrion inner membrane</keyword>
<evidence type="ECO:0000256" key="14">
    <source>
        <dbReference type="ARBA" id="ARBA00023136"/>
    </source>
</evidence>
<keyword evidence="6" id="KW-0813">Transport</keyword>
<dbReference type="GeneID" id="102842163"/>
<evidence type="ECO:0000256" key="4">
    <source>
        <dbReference type="ARBA" id="ARBA00011533"/>
    </source>
</evidence>
<keyword evidence="7" id="KW-0679">Respiratory chain</keyword>
<comment type="subcellular location">
    <subcellularLocation>
        <location evidence="2">Mitochondrion inner membrane</location>
        <topology evidence="2">Single-pass membrane protein</topology>
        <orientation evidence="2">Matrix side</orientation>
    </subcellularLocation>
</comment>
<evidence type="ECO:0000256" key="1">
    <source>
        <dbReference type="ARBA" id="ARBA00003195"/>
    </source>
</evidence>
<dbReference type="RefSeq" id="XP_006871362.1">
    <property type="nucleotide sequence ID" value="XM_006871300.1"/>
</dbReference>
<dbReference type="Pfam" id="PF15088">
    <property type="entry name" value="NADH_dh_m_C1"/>
    <property type="match status" value="1"/>
</dbReference>
<gene>
    <name evidence="18" type="primary">LOC102842163</name>
</gene>
<organism evidence="17 18">
    <name type="scientific">Chrysochloris asiatica</name>
    <name type="common">Cape golden mole</name>
    <dbReference type="NCBI Taxonomy" id="185453"/>
    <lineage>
        <taxon>Eukaryota</taxon>
        <taxon>Metazoa</taxon>
        <taxon>Chordata</taxon>
        <taxon>Craniata</taxon>
        <taxon>Vertebrata</taxon>
        <taxon>Euteleostomi</taxon>
        <taxon>Mammalia</taxon>
        <taxon>Eutheria</taxon>
        <taxon>Afrotheria</taxon>
        <taxon>Chrysochloridae</taxon>
        <taxon>Chrysochlorinae</taxon>
        <taxon>Chrysochloris</taxon>
    </lineage>
</organism>
<evidence type="ECO:0000313" key="17">
    <source>
        <dbReference type="Proteomes" id="UP000504623"/>
    </source>
</evidence>
<reference evidence="18" key="1">
    <citation type="submission" date="2025-08" db="UniProtKB">
        <authorList>
            <consortium name="RefSeq"/>
        </authorList>
    </citation>
    <scope>IDENTIFICATION</scope>
    <source>
        <tissue evidence="18">Spleen</tissue>
    </source>
</reference>
<evidence type="ECO:0000256" key="5">
    <source>
        <dbReference type="ARBA" id="ARBA00016767"/>
    </source>
</evidence>
<evidence type="ECO:0000256" key="9">
    <source>
        <dbReference type="ARBA" id="ARBA00022792"/>
    </source>
</evidence>
<evidence type="ECO:0000256" key="8">
    <source>
        <dbReference type="ARBA" id="ARBA00022692"/>
    </source>
</evidence>
<evidence type="ECO:0000256" key="13">
    <source>
        <dbReference type="ARBA" id="ARBA00023128"/>
    </source>
</evidence>